<dbReference type="PROSITE" id="PS50011">
    <property type="entry name" value="PROTEIN_KINASE_DOM"/>
    <property type="match status" value="1"/>
</dbReference>
<feature type="binding site" evidence="9">
    <location>
        <position position="352"/>
    </location>
    <ligand>
        <name>ATP</name>
        <dbReference type="ChEBI" id="CHEBI:30616"/>
    </ligand>
</feature>
<keyword evidence="13" id="KW-1185">Reference proteome</keyword>
<evidence type="ECO:0000256" key="6">
    <source>
        <dbReference type="ARBA" id="ARBA00022840"/>
    </source>
</evidence>
<dbReference type="Proteomes" id="UP000825935">
    <property type="component" value="Chromosome 23"/>
</dbReference>
<gene>
    <name evidence="12" type="ORF">KP509_23G082200</name>
</gene>
<dbReference type="PROSITE" id="PS00107">
    <property type="entry name" value="PROTEIN_KINASE_ATP"/>
    <property type="match status" value="1"/>
</dbReference>
<feature type="region of interest" description="Disordered" evidence="10">
    <location>
        <begin position="13"/>
        <end position="37"/>
    </location>
</feature>
<evidence type="ECO:0000313" key="12">
    <source>
        <dbReference type="EMBL" id="KAH7302673.1"/>
    </source>
</evidence>
<dbReference type="EC" id="2.7.11.25" evidence="2"/>
<dbReference type="InterPro" id="IPR011009">
    <property type="entry name" value="Kinase-like_dom_sf"/>
</dbReference>
<evidence type="ECO:0000256" key="3">
    <source>
        <dbReference type="ARBA" id="ARBA00022679"/>
    </source>
</evidence>
<evidence type="ECO:0000256" key="5">
    <source>
        <dbReference type="ARBA" id="ARBA00022777"/>
    </source>
</evidence>
<reference evidence="12 13" key="1">
    <citation type="submission" date="2021-08" db="EMBL/GenBank/DDBJ databases">
        <title>WGS assembly of Ceratopteris richardii.</title>
        <authorList>
            <person name="Marchant D.B."/>
            <person name="Chen G."/>
            <person name="Jenkins J."/>
            <person name="Shu S."/>
            <person name="Leebens-Mack J."/>
            <person name="Grimwood J."/>
            <person name="Schmutz J."/>
            <person name="Soltis P."/>
            <person name="Soltis D."/>
            <person name="Chen Z.-H."/>
        </authorList>
    </citation>
    <scope>NUCLEOTIDE SEQUENCE [LARGE SCALE GENOMIC DNA]</scope>
    <source>
        <strain evidence="12">Whitten #5841</strain>
        <tissue evidence="12">Leaf</tissue>
    </source>
</reference>
<comment type="caution">
    <text evidence="12">The sequence shown here is derived from an EMBL/GenBank/DDBJ whole genome shotgun (WGS) entry which is preliminary data.</text>
</comment>
<keyword evidence="5" id="KW-0418">Kinase</keyword>
<sequence length="615" mass="67916">MIHSLFKGAKISIKPANSESDSNSSTSSGITKKNGRRLERAKNLKLLIRSDDDFSDGSRSSLTNDPSGCLVQQSLLSKTYSCNMQSESAWDDSRSSPPYLFPPPINVHERYSLPSPEFSKGTIPQQVHSPLSSPRPWLRDDGASGYSSDSASSNRSFGNAASNGALSSCIRHSEGDLEDLKRINSEMPVRATSDLRIHRISNKVHKSAPSSRHTSPVHRKSHEFIKDGPNVPKGTLRSQISAPHSTYMGPEPTSTTGVSITRYLEQSYIPSSSRLPSRLVDAHPLPLPPTFGTSASASSSPRSCTHFSQGSCIMESNVSRGKWLKGDLIGSGAFGRVYKGIHSETGEFCAIKEVEFVDNDAQSRNLVKQLVQEIALLSSLRHPNIVHYKGCEMMEGRLNIYMELVSGGSIHKLCHEFQRLEEPIIRRYTHQILSGLHYLHNSTGYIMKFFIRCVTIWIVTLTRDIKCANILVNQEGRIKLADFGLAKQIEHGGEFLSFKGSPYWMAPEVILQKTSNFAHAVDIWSLGCTVLEMVTGKPPWSDYEGVAAMFKISRAELPPIPDSLSPEGQSFIKLCLQGNPADRPSAASLLQHPFVQFPNEGLGFKVIFCFYQQGS</sequence>
<dbReference type="GO" id="GO:0004709">
    <property type="term" value="F:MAP kinase kinase kinase activity"/>
    <property type="evidence" value="ECO:0007669"/>
    <property type="project" value="UniProtKB-EC"/>
</dbReference>
<evidence type="ECO:0000313" key="13">
    <source>
        <dbReference type="Proteomes" id="UP000825935"/>
    </source>
</evidence>
<keyword evidence="4 9" id="KW-0547">Nucleotide-binding</keyword>
<dbReference type="PANTHER" id="PTHR48016:SF17">
    <property type="entry name" value="MITOGEN-ACTIVATED PROTEIN KINASE KINASE KINASE YODA"/>
    <property type="match status" value="1"/>
</dbReference>
<dbReference type="InterPro" id="IPR017441">
    <property type="entry name" value="Protein_kinase_ATP_BS"/>
</dbReference>
<dbReference type="SMART" id="SM00220">
    <property type="entry name" value="S_TKc"/>
    <property type="match status" value="1"/>
</dbReference>
<feature type="compositionally biased region" description="Low complexity" evidence="10">
    <location>
        <begin position="143"/>
        <end position="153"/>
    </location>
</feature>
<evidence type="ECO:0000256" key="2">
    <source>
        <dbReference type="ARBA" id="ARBA00012406"/>
    </source>
</evidence>
<organism evidence="12 13">
    <name type="scientific">Ceratopteris richardii</name>
    <name type="common">Triangle waterfern</name>
    <dbReference type="NCBI Taxonomy" id="49495"/>
    <lineage>
        <taxon>Eukaryota</taxon>
        <taxon>Viridiplantae</taxon>
        <taxon>Streptophyta</taxon>
        <taxon>Embryophyta</taxon>
        <taxon>Tracheophyta</taxon>
        <taxon>Polypodiopsida</taxon>
        <taxon>Polypodiidae</taxon>
        <taxon>Polypodiales</taxon>
        <taxon>Pteridineae</taxon>
        <taxon>Pteridaceae</taxon>
        <taxon>Parkerioideae</taxon>
        <taxon>Ceratopteris</taxon>
    </lineage>
</organism>
<protein>
    <recommendedName>
        <fullName evidence="2">mitogen-activated protein kinase kinase kinase</fullName>
        <ecNumber evidence="2">2.7.11.25</ecNumber>
    </recommendedName>
</protein>
<proteinExistence type="inferred from homology"/>
<evidence type="ECO:0000256" key="9">
    <source>
        <dbReference type="PROSITE-ProRule" id="PRU10141"/>
    </source>
</evidence>
<comment type="similarity">
    <text evidence="1">Belongs to the protein kinase superfamily. STE Ser/Thr protein kinase family. MAP kinase kinase kinase subfamily.</text>
</comment>
<accession>A0A8T2S4U4</accession>
<dbReference type="OrthoDB" id="266718at2759"/>
<dbReference type="AlphaFoldDB" id="A0A8T2S4U4"/>
<evidence type="ECO:0000256" key="7">
    <source>
        <dbReference type="ARBA" id="ARBA00047559"/>
    </source>
</evidence>
<evidence type="ECO:0000256" key="10">
    <source>
        <dbReference type="SAM" id="MobiDB-lite"/>
    </source>
</evidence>
<evidence type="ECO:0000256" key="4">
    <source>
        <dbReference type="ARBA" id="ARBA00022741"/>
    </source>
</evidence>
<feature type="region of interest" description="Disordered" evidence="10">
    <location>
        <begin position="194"/>
        <end position="233"/>
    </location>
</feature>
<feature type="compositionally biased region" description="Polar residues" evidence="10">
    <location>
        <begin position="122"/>
        <end position="132"/>
    </location>
</feature>
<dbReference type="Gene3D" id="1.10.510.10">
    <property type="entry name" value="Transferase(Phosphotransferase) domain 1"/>
    <property type="match status" value="1"/>
</dbReference>
<dbReference type="Pfam" id="PF00069">
    <property type="entry name" value="Pkinase"/>
    <property type="match status" value="1"/>
</dbReference>
<dbReference type="InterPro" id="IPR050538">
    <property type="entry name" value="MAP_kinase_kinase_kinase"/>
</dbReference>
<evidence type="ECO:0000256" key="1">
    <source>
        <dbReference type="ARBA" id="ARBA00006529"/>
    </source>
</evidence>
<evidence type="ECO:0000259" key="11">
    <source>
        <dbReference type="PROSITE" id="PS50011"/>
    </source>
</evidence>
<feature type="domain" description="Protein kinase" evidence="11">
    <location>
        <begin position="323"/>
        <end position="595"/>
    </location>
</feature>
<dbReference type="PANTHER" id="PTHR48016">
    <property type="entry name" value="MAP KINASE KINASE KINASE SSK2-RELATED-RELATED"/>
    <property type="match status" value="1"/>
</dbReference>
<keyword evidence="6 9" id="KW-0067">ATP-binding</keyword>
<dbReference type="GO" id="GO:0005737">
    <property type="term" value="C:cytoplasm"/>
    <property type="evidence" value="ECO:0007669"/>
    <property type="project" value="TreeGrafter"/>
</dbReference>
<dbReference type="GO" id="GO:0005524">
    <property type="term" value="F:ATP binding"/>
    <property type="evidence" value="ECO:0007669"/>
    <property type="project" value="UniProtKB-UniRule"/>
</dbReference>
<name>A0A8T2S4U4_CERRI</name>
<feature type="region of interest" description="Disordered" evidence="10">
    <location>
        <begin position="112"/>
        <end position="162"/>
    </location>
</feature>
<dbReference type="EMBL" id="CM035428">
    <property type="protein sequence ID" value="KAH7302673.1"/>
    <property type="molecule type" value="Genomic_DNA"/>
</dbReference>
<keyword evidence="3" id="KW-0808">Transferase</keyword>
<comment type="catalytic activity">
    <reaction evidence="7">
        <text>L-threonyl-[protein] + ATP = O-phospho-L-threonyl-[protein] + ADP + H(+)</text>
        <dbReference type="Rhea" id="RHEA:46608"/>
        <dbReference type="Rhea" id="RHEA-COMP:11060"/>
        <dbReference type="Rhea" id="RHEA-COMP:11605"/>
        <dbReference type="ChEBI" id="CHEBI:15378"/>
        <dbReference type="ChEBI" id="CHEBI:30013"/>
        <dbReference type="ChEBI" id="CHEBI:30616"/>
        <dbReference type="ChEBI" id="CHEBI:61977"/>
        <dbReference type="ChEBI" id="CHEBI:456216"/>
        <dbReference type="EC" id="2.7.11.25"/>
    </reaction>
</comment>
<comment type="catalytic activity">
    <reaction evidence="8">
        <text>L-seryl-[protein] + ATP = O-phospho-L-seryl-[protein] + ADP + H(+)</text>
        <dbReference type="Rhea" id="RHEA:17989"/>
        <dbReference type="Rhea" id="RHEA-COMP:9863"/>
        <dbReference type="Rhea" id="RHEA-COMP:11604"/>
        <dbReference type="ChEBI" id="CHEBI:15378"/>
        <dbReference type="ChEBI" id="CHEBI:29999"/>
        <dbReference type="ChEBI" id="CHEBI:30616"/>
        <dbReference type="ChEBI" id="CHEBI:83421"/>
        <dbReference type="ChEBI" id="CHEBI:456216"/>
        <dbReference type="EC" id="2.7.11.25"/>
    </reaction>
</comment>
<evidence type="ECO:0000256" key="8">
    <source>
        <dbReference type="ARBA" id="ARBA00048329"/>
    </source>
</evidence>
<feature type="region of interest" description="Disordered" evidence="10">
    <location>
        <begin position="49"/>
        <end position="68"/>
    </location>
</feature>
<dbReference type="SUPFAM" id="SSF56112">
    <property type="entry name" value="Protein kinase-like (PK-like)"/>
    <property type="match status" value="1"/>
</dbReference>
<feature type="compositionally biased region" description="Low complexity" evidence="10">
    <location>
        <begin position="18"/>
        <end position="28"/>
    </location>
</feature>
<dbReference type="InterPro" id="IPR000719">
    <property type="entry name" value="Prot_kinase_dom"/>
</dbReference>